<sequence length="176" mass="20439">MWRGDRNDVKSSRCGGLQKKCHNVHSVYMSPWEPKRISQLPYTDRTSSFWDGKVAPNMIITNSQLLAEAMIELEEFLLGTHVPLKRVRNPAVKLTSDALFKERPKKLRVETRYSHKIWFLMEIDVIKKHFMSSRDTLRDFPRFTPPSFRLGVSQQAKWALPKGVILVDSEPNILTT</sequence>
<keyword evidence="2" id="KW-1185">Reference proteome</keyword>
<evidence type="ECO:0000313" key="2">
    <source>
        <dbReference type="Proteomes" id="UP001153076"/>
    </source>
</evidence>
<comment type="caution">
    <text evidence="1">The sequence shown here is derived from an EMBL/GenBank/DDBJ whole genome shotgun (WGS) entry which is preliminary data.</text>
</comment>
<protein>
    <submittedName>
        <fullName evidence="1">Uncharacterized protein</fullName>
    </submittedName>
</protein>
<gene>
    <name evidence="1" type="ORF">Cgig2_003251</name>
</gene>
<dbReference type="AlphaFoldDB" id="A0A9Q1Q740"/>
<evidence type="ECO:0000313" key="1">
    <source>
        <dbReference type="EMBL" id="KAJ8431502.1"/>
    </source>
</evidence>
<accession>A0A9Q1Q740</accession>
<dbReference type="Proteomes" id="UP001153076">
    <property type="component" value="Unassembled WGS sequence"/>
</dbReference>
<proteinExistence type="predicted"/>
<organism evidence="1 2">
    <name type="scientific">Carnegiea gigantea</name>
    <dbReference type="NCBI Taxonomy" id="171969"/>
    <lineage>
        <taxon>Eukaryota</taxon>
        <taxon>Viridiplantae</taxon>
        <taxon>Streptophyta</taxon>
        <taxon>Embryophyta</taxon>
        <taxon>Tracheophyta</taxon>
        <taxon>Spermatophyta</taxon>
        <taxon>Magnoliopsida</taxon>
        <taxon>eudicotyledons</taxon>
        <taxon>Gunneridae</taxon>
        <taxon>Pentapetalae</taxon>
        <taxon>Caryophyllales</taxon>
        <taxon>Cactineae</taxon>
        <taxon>Cactaceae</taxon>
        <taxon>Cactoideae</taxon>
        <taxon>Echinocereeae</taxon>
        <taxon>Carnegiea</taxon>
    </lineage>
</organism>
<dbReference type="EMBL" id="JAKOGI010000685">
    <property type="protein sequence ID" value="KAJ8431502.1"/>
    <property type="molecule type" value="Genomic_DNA"/>
</dbReference>
<name>A0A9Q1Q740_9CARY</name>
<reference evidence="1" key="1">
    <citation type="submission" date="2022-04" db="EMBL/GenBank/DDBJ databases">
        <title>Carnegiea gigantea Genome sequencing and assembly v2.</title>
        <authorList>
            <person name="Copetti D."/>
            <person name="Sanderson M.J."/>
            <person name="Burquez A."/>
            <person name="Wojciechowski M.F."/>
        </authorList>
    </citation>
    <scope>NUCLEOTIDE SEQUENCE</scope>
    <source>
        <strain evidence="1">SGP5-SGP5p</strain>
        <tissue evidence="1">Aerial part</tissue>
    </source>
</reference>